<dbReference type="AlphaFoldDB" id="A0AAV2HMS3"/>
<keyword evidence="4" id="KW-1185">Reference proteome</keyword>
<organism evidence="3 4">
    <name type="scientific">Lymnaea stagnalis</name>
    <name type="common">Great pond snail</name>
    <name type="synonym">Helix stagnalis</name>
    <dbReference type="NCBI Taxonomy" id="6523"/>
    <lineage>
        <taxon>Eukaryota</taxon>
        <taxon>Metazoa</taxon>
        <taxon>Spiralia</taxon>
        <taxon>Lophotrochozoa</taxon>
        <taxon>Mollusca</taxon>
        <taxon>Gastropoda</taxon>
        <taxon>Heterobranchia</taxon>
        <taxon>Euthyneura</taxon>
        <taxon>Panpulmonata</taxon>
        <taxon>Hygrophila</taxon>
        <taxon>Lymnaeoidea</taxon>
        <taxon>Lymnaeidae</taxon>
        <taxon>Lymnaea</taxon>
    </lineage>
</organism>
<evidence type="ECO:0000256" key="1">
    <source>
        <dbReference type="SAM" id="Phobius"/>
    </source>
</evidence>
<gene>
    <name evidence="3" type="ORF">GSLYS_00009314001</name>
</gene>
<feature type="transmembrane region" description="Helical" evidence="1">
    <location>
        <begin position="103"/>
        <end position="121"/>
    </location>
</feature>
<evidence type="ECO:0000313" key="4">
    <source>
        <dbReference type="Proteomes" id="UP001497497"/>
    </source>
</evidence>
<dbReference type="InterPro" id="IPR007110">
    <property type="entry name" value="Ig-like_dom"/>
</dbReference>
<keyword evidence="1" id="KW-1133">Transmembrane helix</keyword>
<accession>A0AAV2HMS3</accession>
<name>A0AAV2HMS3_LYMST</name>
<reference evidence="3 4" key="1">
    <citation type="submission" date="2024-04" db="EMBL/GenBank/DDBJ databases">
        <authorList>
            <consortium name="Genoscope - CEA"/>
            <person name="William W."/>
        </authorList>
    </citation>
    <scope>NUCLEOTIDE SEQUENCE [LARGE SCALE GENOMIC DNA]</scope>
</reference>
<evidence type="ECO:0000313" key="3">
    <source>
        <dbReference type="EMBL" id="CAL1535354.1"/>
    </source>
</evidence>
<dbReference type="InterPro" id="IPR013783">
    <property type="entry name" value="Ig-like_fold"/>
</dbReference>
<dbReference type="SUPFAM" id="SSF48726">
    <property type="entry name" value="Immunoglobulin"/>
    <property type="match status" value="1"/>
</dbReference>
<proteinExistence type="predicted"/>
<keyword evidence="1" id="KW-0812">Transmembrane</keyword>
<evidence type="ECO:0000259" key="2">
    <source>
        <dbReference type="PROSITE" id="PS50835"/>
    </source>
</evidence>
<dbReference type="Proteomes" id="UP001497497">
    <property type="component" value="Unassembled WGS sequence"/>
</dbReference>
<keyword evidence="1" id="KW-0472">Membrane</keyword>
<dbReference type="EMBL" id="CAXITT010000199">
    <property type="protein sequence ID" value="CAL1535354.1"/>
    <property type="molecule type" value="Genomic_DNA"/>
</dbReference>
<dbReference type="Gene3D" id="2.60.40.10">
    <property type="entry name" value="Immunoglobulins"/>
    <property type="match status" value="1"/>
</dbReference>
<protein>
    <recommendedName>
        <fullName evidence="2">Ig-like domain-containing protein</fullName>
    </recommendedName>
</protein>
<comment type="caution">
    <text evidence="3">The sequence shown here is derived from an EMBL/GenBank/DDBJ whole genome shotgun (WGS) entry which is preliminary data.</text>
</comment>
<dbReference type="InterPro" id="IPR036179">
    <property type="entry name" value="Ig-like_dom_sf"/>
</dbReference>
<dbReference type="PROSITE" id="PS50835">
    <property type="entry name" value="IG_LIKE"/>
    <property type="match status" value="1"/>
</dbReference>
<sequence length="286" mass="31036">MTYFTANDQVGTAHFTTGDTLNIRCIASGTPKPTMSLLDNQGVVLYVSDFAGTLAFTVYDLDCTRSNEYTCRAHNGFSVSDTIVSVGKCPSEPSSFDFLPVKIAVPLIGLVGVLIVAVCCCTRWRSKGKRQTPERATEVGPRGFPQMADGMHARPGPHQQTPGTIQNHMSRPLQNGACRSDIVARPDLTRDEAFLIGMHDGDKGALFLILATSKQNPSMDLQQNSSNTLNGQKPWSHVNAPITSSAAYDVASFPPPQYTEIPTQQATPGPYNSQTLEYRLGYSMDV</sequence>
<feature type="domain" description="Ig-like" evidence="2">
    <location>
        <begin position="1"/>
        <end position="85"/>
    </location>
</feature>